<evidence type="ECO:0000256" key="3">
    <source>
        <dbReference type="ARBA" id="ARBA00023015"/>
    </source>
</evidence>
<evidence type="ECO:0000313" key="9">
    <source>
        <dbReference type="EMBL" id="AGP32108.1"/>
    </source>
</evidence>
<dbReference type="InterPro" id="IPR003593">
    <property type="entry name" value="AAA+_ATPase"/>
</dbReference>
<evidence type="ECO:0000256" key="2">
    <source>
        <dbReference type="ARBA" id="ARBA00022840"/>
    </source>
</evidence>
<dbReference type="EMBL" id="CP003969">
    <property type="protein sequence ID" value="AGP32108.1"/>
    <property type="molecule type" value="Genomic_DNA"/>
</dbReference>
<sequence>MSKERDVAGAMSPRKDAQIDAQHALELAVFAGGRVTRHPLPAEGRVSLGRSKENDVQIDESSVSRRHAIIHLGARLAIEDLGSANGTRLRRERSAGPTTKLLELQLEPGKTTELAVGDAVNLGSTLIVILPREGAPSAAAGQAPGEPIVRDPAMQRLYALAERVAASPLSVLLLGETGAGKEVLAEHIHRRSPRAHGPFLRLNCAALAESLLESELFGHEKGAFTSAGQAKPGLLETAEKGTVMLDEVGELPPGIQVKLLRVLEDRKVMRVGGLSPRPIDVRFVAATNRDLAAEVKRGAFREDLFFRLNGIALTIPPLRARVSEIAPLARAIAERTAGALGRRAPALAPETLAALEAHPWPGNIRELRNVVERAVVLAGGDTLLPEHLLLDASAPPPLVDTRTPTSIEAHPAEVAALAGPLPPSPLPPGPPRSAEPAGGLRGELDAIERRRIVDALEQCAGNQTQAAALLGMPRRTFVARLSAYGIPRPRKGKAKG</sequence>
<dbReference type="Pfam" id="PF25601">
    <property type="entry name" value="AAA_lid_14"/>
    <property type="match status" value="1"/>
</dbReference>
<dbReference type="Pfam" id="PF00498">
    <property type="entry name" value="FHA"/>
    <property type="match status" value="1"/>
</dbReference>
<dbReference type="SMART" id="SM00382">
    <property type="entry name" value="AAA"/>
    <property type="match status" value="1"/>
</dbReference>
<dbReference type="InterPro" id="IPR025944">
    <property type="entry name" value="Sigma_54_int_dom_CS"/>
</dbReference>
<evidence type="ECO:0000259" key="7">
    <source>
        <dbReference type="PROSITE" id="PS50006"/>
    </source>
</evidence>
<keyword evidence="4" id="KW-0238">DNA-binding</keyword>
<dbReference type="GO" id="GO:0006355">
    <property type="term" value="P:regulation of DNA-templated transcription"/>
    <property type="evidence" value="ECO:0007669"/>
    <property type="project" value="InterPro"/>
</dbReference>
<dbReference type="GO" id="GO:0005524">
    <property type="term" value="F:ATP binding"/>
    <property type="evidence" value="ECO:0007669"/>
    <property type="project" value="UniProtKB-KW"/>
</dbReference>
<dbReference type="InterPro" id="IPR009057">
    <property type="entry name" value="Homeodomain-like_sf"/>
</dbReference>
<accession>S4XN70</accession>
<dbReference type="SUPFAM" id="SSF46689">
    <property type="entry name" value="Homeodomain-like"/>
    <property type="match status" value="1"/>
</dbReference>
<dbReference type="PANTHER" id="PTHR32071:SF21">
    <property type="entry name" value="TRANSCRIPTIONAL REGULATORY PROTEIN FLGR"/>
    <property type="match status" value="1"/>
</dbReference>
<dbReference type="Gene3D" id="1.10.8.60">
    <property type="match status" value="1"/>
</dbReference>
<dbReference type="Gene3D" id="1.10.10.60">
    <property type="entry name" value="Homeodomain-like"/>
    <property type="match status" value="1"/>
</dbReference>
<keyword evidence="2" id="KW-0067">ATP-binding</keyword>
<dbReference type="InterPro" id="IPR025662">
    <property type="entry name" value="Sigma_54_int_dom_ATP-bd_1"/>
</dbReference>
<dbReference type="Pfam" id="PF00158">
    <property type="entry name" value="Sigma54_activat"/>
    <property type="match status" value="1"/>
</dbReference>
<feature type="domain" description="Sigma-54 factor interaction" evidence="8">
    <location>
        <begin position="147"/>
        <end position="376"/>
    </location>
</feature>
<dbReference type="AlphaFoldDB" id="S4XN70"/>
<evidence type="ECO:0000256" key="4">
    <source>
        <dbReference type="ARBA" id="ARBA00023125"/>
    </source>
</evidence>
<dbReference type="Gene3D" id="3.40.50.300">
    <property type="entry name" value="P-loop containing nucleotide triphosphate hydrolases"/>
    <property type="match status" value="1"/>
</dbReference>
<keyword evidence="3" id="KW-0805">Transcription regulation</keyword>
<dbReference type="InterPro" id="IPR027417">
    <property type="entry name" value="P-loop_NTPase"/>
</dbReference>
<feature type="region of interest" description="Disordered" evidence="6">
    <location>
        <begin position="417"/>
        <end position="440"/>
    </location>
</feature>
<keyword evidence="1" id="KW-0547">Nucleotide-binding</keyword>
<dbReference type="PRINTS" id="PR01590">
    <property type="entry name" value="HTHFIS"/>
</dbReference>
<dbReference type="Pfam" id="PF02954">
    <property type="entry name" value="HTH_8"/>
    <property type="match status" value="1"/>
</dbReference>
<dbReference type="PROSITE" id="PS00676">
    <property type="entry name" value="SIGMA54_INTERACT_2"/>
    <property type="match status" value="1"/>
</dbReference>
<reference evidence="9 10" key="1">
    <citation type="journal article" date="2013" name="Sci. Rep.">
        <title>Extraordinary expansion of a Sorangium cellulosum genome from an alkaline milieu.</title>
        <authorList>
            <person name="Han K."/>
            <person name="Li Z.F."/>
            <person name="Peng R."/>
            <person name="Zhu L.P."/>
            <person name="Zhou T."/>
            <person name="Wang L.G."/>
            <person name="Li S.G."/>
            <person name="Zhang X.B."/>
            <person name="Hu W."/>
            <person name="Wu Z.H."/>
            <person name="Qin N."/>
            <person name="Li Y.Z."/>
        </authorList>
    </citation>
    <scope>NUCLEOTIDE SEQUENCE [LARGE SCALE GENOMIC DNA]</scope>
    <source>
        <strain evidence="9 10">So0157-2</strain>
    </source>
</reference>
<dbReference type="PANTHER" id="PTHR32071">
    <property type="entry name" value="TRANSCRIPTIONAL REGULATORY PROTEIN"/>
    <property type="match status" value="1"/>
</dbReference>
<dbReference type="InterPro" id="IPR000253">
    <property type="entry name" value="FHA_dom"/>
</dbReference>
<dbReference type="PROSITE" id="PS50045">
    <property type="entry name" value="SIGMA54_INTERACT_4"/>
    <property type="match status" value="1"/>
</dbReference>
<organism evidence="9 10">
    <name type="scientific">Sorangium cellulosum So0157-2</name>
    <dbReference type="NCBI Taxonomy" id="1254432"/>
    <lineage>
        <taxon>Bacteria</taxon>
        <taxon>Pseudomonadati</taxon>
        <taxon>Myxococcota</taxon>
        <taxon>Polyangia</taxon>
        <taxon>Polyangiales</taxon>
        <taxon>Polyangiaceae</taxon>
        <taxon>Sorangium</taxon>
    </lineage>
</organism>
<dbReference type="RefSeq" id="WP_020732915.1">
    <property type="nucleotide sequence ID" value="NC_021658.1"/>
</dbReference>
<dbReference type="SUPFAM" id="SSF52540">
    <property type="entry name" value="P-loop containing nucleoside triphosphate hydrolases"/>
    <property type="match status" value="1"/>
</dbReference>
<dbReference type="InterPro" id="IPR002078">
    <property type="entry name" value="Sigma_54_int"/>
</dbReference>
<dbReference type="HOGENOM" id="CLU_000445_0_7_7"/>
<dbReference type="InterPro" id="IPR002197">
    <property type="entry name" value="HTH_Fis"/>
</dbReference>
<proteinExistence type="predicted"/>
<dbReference type="SMART" id="SM00240">
    <property type="entry name" value="FHA"/>
    <property type="match status" value="1"/>
</dbReference>
<evidence type="ECO:0000256" key="6">
    <source>
        <dbReference type="SAM" id="MobiDB-lite"/>
    </source>
</evidence>
<feature type="domain" description="FHA" evidence="7">
    <location>
        <begin position="46"/>
        <end position="94"/>
    </location>
</feature>
<protein>
    <submittedName>
        <fullName evidence="9">Acetoacetate metabolism regulatory protein AtoC</fullName>
    </submittedName>
</protein>
<dbReference type="PATRIC" id="fig|1254432.3.peg.1033"/>
<dbReference type="eggNOG" id="COG3829">
    <property type="taxonomic scope" value="Bacteria"/>
</dbReference>
<evidence type="ECO:0000259" key="8">
    <source>
        <dbReference type="PROSITE" id="PS50045"/>
    </source>
</evidence>
<gene>
    <name evidence="9" type="ORF">SCE1572_04600</name>
</gene>
<keyword evidence="5" id="KW-0804">Transcription</keyword>
<dbReference type="InterPro" id="IPR058031">
    <property type="entry name" value="AAA_lid_NorR"/>
</dbReference>
<dbReference type="FunFam" id="3.40.50.300:FF:000006">
    <property type="entry name" value="DNA-binding transcriptional regulator NtrC"/>
    <property type="match status" value="1"/>
</dbReference>
<dbReference type="PROSITE" id="PS00688">
    <property type="entry name" value="SIGMA54_INTERACT_3"/>
    <property type="match status" value="1"/>
</dbReference>
<dbReference type="CDD" id="cd00060">
    <property type="entry name" value="FHA"/>
    <property type="match status" value="1"/>
</dbReference>
<dbReference type="SUPFAM" id="SSF49879">
    <property type="entry name" value="SMAD/FHA domain"/>
    <property type="match status" value="1"/>
</dbReference>
<dbReference type="CDD" id="cd00009">
    <property type="entry name" value="AAA"/>
    <property type="match status" value="1"/>
</dbReference>
<dbReference type="KEGG" id="scu:SCE1572_04600"/>
<evidence type="ECO:0000313" key="10">
    <source>
        <dbReference type="Proteomes" id="UP000014803"/>
    </source>
</evidence>
<dbReference type="STRING" id="1254432.SCE1572_04600"/>
<dbReference type="Gene3D" id="2.60.200.20">
    <property type="match status" value="1"/>
</dbReference>
<dbReference type="GO" id="GO:0043565">
    <property type="term" value="F:sequence-specific DNA binding"/>
    <property type="evidence" value="ECO:0007669"/>
    <property type="project" value="InterPro"/>
</dbReference>
<evidence type="ECO:0000256" key="5">
    <source>
        <dbReference type="ARBA" id="ARBA00023163"/>
    </source>
</evidence>
<feature type="compositionally biased region" description="Pro residues" evidence="6">
    <location>
        <begin position="420"/>
        <end position="433"/>
    </location>
</feature>
<dbReference type="eggNOG" id="COG1716">
    <property type="taxonomic scope" value="Bacteria"/>
</dbReference>
<dbReference type="PROSITE" id="PS00675">
    <property type="entry name" value="SIGMA54_INTERACT_1"/>
    <property type="match status" value="1"/>
</dbReference>
<evidence type="ECO:0000256" key="1">
    <source>
        <dbReference type="ARBA" id="ARBA00022741"/>
    </source>
</evidence>
<dbReference type="PROSITE" id="PS50006">
    <property type="entry name" value="FHA_DOMAIN"/>
    <property type="match status" value="1"/>
</dbReference>
<name>S4XN70_SORCE</name>
<dbReference type="InterPro" id="IPR025943">
    <property type="entry name" value="Sigma_54_int_dom_ATP-bd_2"/>
</dbReference>
<dbReference type="Proteomes" id="UP000014803">
    <property type="component" value="Chromosome"/>
</dbReference>
<dbReference type="InterPro" id="IPR008984">
    <property type="entry name" value="SMAD_FHA_dom_sf"/>
</dbReference>